<dbReference type="InterPro" id="IPR029063">
    <property type="entry name" value="SAM-dependent_MTases_sf"/>
</dbReference>
<evidence type="ECO:0000256" key="3">
    <source>
        <dbReference type="ARBA" id="ARBA00022691"/>
    </source>
</evidence>
<evidence type="ECO:0000313" key="5">
    <source>
        <dbReference type="EMBL" id="BAU09319.1"/>
    </source>
</evidence>
<evidence type="ECO:0000256" key="1">
    <source>
        <dbReference type="ARBA" id="ARBA00022603"/>
    </source>
</evidence>
<dbReference type="AlphaFoldDB" id="A0A0S3TVV1"/>
<organism evidence="5">
    <name type="scientific">Streptomyces roseoverticillatus</name>
    <dbReference type="NCBI Taxonomy" id="66429"/>
    <lineage>
        <taxon>Bacteria</taxon>
        <taxon>Bacillati</taxon>
        <taxon>Actinomycetota</taxon>
        <taxon>Actinomycetes</taxon>
        <taxon>Kitasatosporales</taxon>
        <taxon>Streptomycetaceae</taxon>
        <taxon>Streptomyces</taxon>
    </lineage>
</organism>
<evidence type="ECO:0000259" key="4">
    <source>
        <dbReference type="Pfam" id="PF00891"/>
    </source>
</evidence>
<name>A0A0S3TVV1_9ACTN</name>
<dbReference type="InterPro" id="IPR001077">
    <property type="entry name" value="COMT_C"/>
</dbReference>
<dbReference type="InterPro" id="IPR036388">
    <property type="entry name" value="WH-like_DNA-bd_sf"/>
</dbReference>
<dbReference type="Gene3D" id="1.10.10.10">
    <property type="entry name" value="Winged helix-like DNA-binding domain superfamily/Winged helix DNA-binding domain"/>
    <property type="match status" value="1"/>
</dbReference>
<evidence type="ECO:0000256" key="2">
    <source>
        <dbReference type="ARBA" id="ARBA00022679"/>
    </source>
</evidence>
<dbReference type="SUPFAM" id="SSF53335">
    <property type="entry name" value="S-adenosyl-L-methionine-dependent methyltransferases"/>
    <property type="match status" value="1"/>
</dbReference>
<dbReference type="GO" id="GO:0008171">
    <property type="term" value="F:O-methyltransferase activity"/>
    <property type="evidence" value="ECO:0007669"/>
    <property type="project" value="InterPro"/>
</dbReference>
<dbReference type="PROSITE" id="PS51683">
    <property type="entry name" value="SAM_OMT_II"/>
    <property type="match status" value="1"/>
</dbReference>
<keyword evidence="3" id="KW-0949">S-adenosyl-L-methionine</keyword>
<gene>
    <name evidence="5" type="primary">res3</name>
</gene>
<feature type="domain" description="O-methyltransferase C-terminal" evidence="4">
    <location>
        <begin position="135"/>
        <end position="318"/>
    </location>
</feature>
<protein>
    <submittedName>
        <fullName evidence="5">Methyltransferase</fullName>
    </submittedName>
</protein>
<dbReference type="GO" id="GO:0032259">
    <property type="term" value="P:methylation"/>
    <property type="evidence" value="ECO:0007669"/>
    <property type="project" value="UniProtKB-KW"/>
</dbReference>
<reference evidence="5" key="1">
    <citation type="journal article" date="2015" name="Biosci. Biotechnol. Biochem.">
        <title>Identification and analysis of the resorcinomycin biosynthetic gene cluster.</title>
        <authorList>
            <person name="Ooya K."/>
            <person name="Ogasawara Y."/>
            <person name="Noike M."/>
            <person name="Dairi T."/>
        </authorList>
    </citation>
    <scope>NUCLEOTIDE SEQUENCE</scope>
    <source>
        <strain evidence="5">DO-248</strain>
    </source>
</reference>
<accession>A0A0S3TVV1</accession>
<sequence length="349" mass="38065">MDQAQDFDRTFERFQLIANGPALFNAVTTALDFDLFRFLSDHPGSEFDAVQRFTEVPRHQLRVLLHALCATELVVKHDERYTNSEVAERLLASDAPESWRDTLLGWRRFQYPAFPHTTQALRTGTNTALSAYPGEGPTLYDRLSHDPETEAAYHASLGPFTHLFAPALLDHAELSSVGNLLDVAGGAGTIAKMFADRYPHATVTVFDMPSVTQLAAQSVPPHLAGRVRFHAGDLFQDTFPTGFDGVLFSHSLEVFSPEQNKTLLAKALDALAPGGKIFAYGTTAPDDERSGLLAARLSLFLNVLAAGSGMAYPAKDYCAWMLDIGCADVKAFTDLPYEHGLVVGTKGSS</sequence>
<dbReference type="PANTHER" id="PTHR43712">
    <property type="entry name" value="PUTATIVE (AFU_ORTHOLOGUE AFUA_4G14580)-RELATED"/>
    <property type="match status" value="1"/>
</dbReference>
<dbReference type="Pfam" id="PF00891">
    <property type="entry name" value="Methyltransf_2"/>
    <property type="match status" value="1"/>
</dbReference>
<dbReference type="PANTHER" id="PTHR43712:SF2">
    <property type="entry name" value="O-METHYLTRANSFERASE CICE"/>
    <property type="match status" value="1"/>
</dbReference>
<dbReference type="InterPro" id="IPR016461">
    <property type="entry name" value="COMT-like"/>
</dbReference>
<dbReference type="CDD" id="cd02440">
    <property type="entry name" value="AdoMet_MTases"/>
    <property type="match status" value="1"/>
</dbReference>
<keyword evidence="1 5" id="KW-0489">Methyltransferase</keyword>
<keyword evidence="2 5" id="KW-0808">Transferase</keyword>
<dbReference type="EMBL" id="LC035135">
    <property type="protein sequence ID" value="BAU09319.1"/>
    <property type="molecule type" value="Genomic_DNA"/>
</dbReference>
<proteinExistence type="predicted"/>
<dbReference type="Gene3D" id="3.40.50.150">
    <property type="entry name" value="Vaccinia Virus protein VP39"/>
    <property type="match status" value="1"/>
</dbReference>
<dbReference type="Gene3D" id="1.20.58.1390">
    <property type="match status" value="1"/>
</dbReference>